<evidence type="ECO:0000259" key="2">
    <source>
        <dbReference type="Pfam" id="PF17648"/>
    </source>
</evidence>
<gene>
    <name evidence="3" type="ORF">ATN88_02640</name>
</gene>
<dbReference type="AlphaFoldDB" id="A0A135I815"/>
<feature type="domain" description="Luciferase" evidence="2">
    <location>
        <begin position="79"/>
        <end position="148"/>
    </location>
</feature>
<dbReference type="Pfam" id="PF17648">
    <property type="entry name" value="Luciferase"/>
    <property type="match status" value="1"/>
</dbReference>
<dbReference type="Proteomes" id="UP000070529">
    <property type="component" value="Unassembled WGS sequence"/>
</dbReference>
<organism evidence="3 4">
    <name type="scientific">Enterovibrio coralii</name>
    <dbReference type="NCBI Taxonomy" id="294935"/>
    <lineage>
        <taxon>Bacteria</taxon>
        <taxon>Pseudomonadati</taxon>
        <taxon>Pseudomonadota</taxon>
        <taxon>Gammaproteobacteria</taxon>
        <taxon>Vibrionales</taxon>
        <taxon>Vibrionaceae</taxon>
        <taxon>Enterovibrio</taxon>
    </lineage>
</organism>
<keyword evidence="4" id="KW-1185">Reference proteome</keyword>
<accession>A0A135I815</accession>
<evidence type="ECO:0000313" key="3">
    <source>
        <dbReference type="EMBL" id="KXF81592.1"/>
    </source>
</evidence>
<dbReference type="InterPro" id="IPR040841">
    <property type="entry name" value="Luciferase_dom"/>
</dbReference>
<dbReference type="PANTHER" id="PTHR38695:SF1">
    <property type="entry name" value="AMINO ACID PERMEASE_ SLC12A DOMAIN-CONTAINING PROTEIN"/>
    <property type="match status" value="1"/>
</dbReference>
<dbReference type="EMBL" id="LNTY01000034">
    <property type="protein sequence ID" value="KXF81592.1"/>
    <property type="molecule type" value="Genomic_DNA"/>
</dbReference>
<reference evidence="3 4" key="1">
    <citation type="submission" date="2015-11" db="EMBL/GenBank/DDBJ databases">
        <title>Genomic Taxonomy of the Vibrionaceae.</title>
        <authorList>
            <person name="Gomez-Gil B."/>
            <person name="Enciso-Ibarra J."/>
        </authorList>
    </citation>
    <scope>NUCLEOTIDE SEQUENCE [LARGE SCALE GENOMIC DNA]</scope>
    <source>
        <strain evidence="3 4">CAIM 912</strain>
    </source>
</reference>
<dbReference type="RefSeq" id="WP_067416903.1">
    <property type="nucleotide sequence ID" value="NZ_LNTY01000034.1"/>
</dbReference>
<dbReference type="InterPro" id="IPR048273">
    <property type="entry name" value="Luciferase"/>
</dbReference>
<sequence>MNNSLNLPIRRGEKPQTTSRLPHSQLTQHGPDEVIDKLHAWAFSLPNINNEHSGISVPGARAMVLHASCKCNHEAFMVGREFAHIHPHPDNGSLHVKLPASEAAEVVRKGWGEDHYLVTQGHYPKGLIMVFSPRDDDELDVVKTIVERSYQFALDA</sequence>
<evidence type="ECO:0000313" key="4">
    <source>
        <dbReference type="Proteomes" id="UP000070529"/>
    </source>
</evidence>
<feature type="region of interest" description="Disordered" evidence="1">
    <location>
        <begin position="1"/>
        <end position="28"/>
    </location>
</feature>
<dbReference type="OrthoDB" id="822427at2"/>
<evidence type="ECO:0000256" key="1">
    <source>
        <dbReference type="SAM" id="MobiDB-lite"/>
    </source>
</evidence>
<proteinExistence type="predicted"/>
<dbReference type="PANTHER" id="PTHR38695">
    <property type="entry name" value="AMINO ACID PERMEASE_ SLC12A DOMAIN-CONTAINING PROTEIN"/>
    <property type="match status" value="1"/>
</dbReference>
<dbReference type="STRING" id="294935.ATN88_02640"/>
<feature type="compositionally biased region" description="Polar residues" evidence="1">
    <location>
        <begin position="15"/>
        <end position="28"/>
    </location>
</feature>
<protein>
    <recommendedName>
        <fullName evidence="2">Luciferase domain-containing protein</fullName>
    </recommendedName>
</protein>
<name>A0A135I815_9GAMM</name>
<comment type="caution">
    <text evidence="3">The sequence shown here is derived from an EMBL/GenBank/DDBJ whole genome shotgun (WGS) entry which is preliminary data.</text>
</comment>